<comment type="pathway">
    <text evidence="1 5 6">Amino-acid biosynthesis; L-histidine biosynthesis; L-histidine from 5-phospho-alpha-D-ribose 1-diphosphate: step 6/9.</text>
</comment>
<evidence type="ECO:0000256" key="3">
    <source>
        <dbReference type="ARBA" id="ARBA00023102"/>
    </source>
</evidence>
<comment type="similarity">
    <text evidence="5 6">Belongs to the imidazoleglycerol-phosphate dehydratase family.</text>
</comment>
<evidence type="ECO:0000256" key="5">
    <source>
        <dbReference type="HAMAP-Rule" id="MF_00076"/>
    </source>
</evidence>
<dbReference type="EC" id="4.2.1.19" evidence="5 6"/>
<dbReference type="EMBL" id="JAQHXR010000002">
    <property type="protein sequence ID" value="MDA3969165.1"/>
    <property type="molecule type" value="Genomic_DNA"/>
</dbReference>
<dbReference type="InterPro" id="IPR020565">
    <property type="entry name" value="ImidazoleglycerP_deHydtase_CS"/>
</dbReference>
<dbReference type="InterPro" id="IPR020568">
    <property type="entry name" value="Ribosomal_Su5_D2-typ_SF"/>
</dbReference>
<comment type="subcellular location">
    <subcellularLocation>
        <location evidence="5 6">Cytoplasm</location>
    </subcellularLocation>
</comment>
<dbReference type="PROSITE" id="PS00954">
    <property type="entry name" value="IGP_DEHYDRATASE_1"/>
    <property type="match status" value="1"/>
</dbReference>
<accession>A0ABT4VEQ8</accession>
<dbReference type="PANTHER" id="PTHR23133">
    <property type="entry name" value="IMIDAZOLEGLYCEROL-PHOSPHATE DEHYDRATASE HIS7"/>
    <property type="match status" value="1"/>
</dbReference>
<keyword evidence="2 5" id="KW-0028">Amino-acid biosynthesis</keyword>
<evidence type="ECO:0000313" key="7">
    <source>
        <dbReference type="EMBL" id="MDA3969165.1"/>
    </source>
</evidence>
<dbReference type="SUPFAM" id="SSF54211">
    <property type="entry name" value="Ribosomal protein S5 domain 2-like"/>
    <property type="match status" value="2"/>
</dbReference>
<keyword evidence="4 5" id="KW-0456">Lyase</keyword>
<proteinExistence type="inferred from homology"/>
<keyword evidence="3 5" id="KW-0368">Histidine biosynthesis</keyword>
<dbReference type="CDD" id="cd07914">
    <property type="entry name" value="IGPD"/>
    <property type="match status" value="1"/>
</dbReference>
<dbReference type="PROSITE" id="PS00955">
    <property type="entry name" value="IGP_DEHYDRATASE_2"/>
    <property type="match status" value="1"/>
</dbReference>
<dbReference type="InterPro" id="IPR038494">
    <property type="entry name" value="IGPD_sf"/>
</dbReference>
<comment type="caution">
    <text evidence="7">The sequence shown here is derived from an EMBL/GenBank/DDBJ whole genome shotgun (WGS) entry which is preliminary data.</text>
</comment>
<dbReference type="Proteomes" id="UP001210261">
    <property type="component" value="Unassembled WGS sequence"/>
</dbReference>
<keyword evidence="8" id="KW-1185">Reference proteome</keyword>
<evidence type="ECO:0000256" key="4">
    <source>
        <dbReference type="ARBA" id="ARBA00023239"/>
    </source>
</evidence>
<dbReference type="NCBIfam" id="NF002111">
    <property type="entry name" value="PRK00951.2-1"/>
    <property type="match status" value="1"/>
</dbReference>
<gene>
    <name evidence="5 7" type="primary">hisB</name>
    <name evidence="7" type="ORF">PF021_05680</name>
</gene>
<name>A0ABT4VEQ8_9HELI</name>
<dbReference type="RefSeq" id="WP_271021468.1">
    <property type="nucleotide sequence ID" value="NZ_JAQHXR010000002.1"/>
</dbReference>
<dbReference type="Gene3D" id="3.30.230.40">
    <property type="entry name" value="Imidazole glycerol phosphate dehydratase, domain 1"/>
    <property type="match status" value="2"/>
</dbReference>
<dbReference type="GO" id="GO:0004424">
    <property type="term" value="F:imidazoleglycerol-phosphate dehydratase activity"/>
    <property type="evidence" value="ECO:0007669"/>
    <property type="project" value="UniProtKB-EC"/>
</dbReference>
<organism evidence="7 8">
    <name type="scientific">Helicobacter ibis</name>
    <dbReference type="NCBI Taxonomy" id="2962633"/>
    <lineage>
        <taxon>Bacteria</taxon>
        <taxon>Pseudomonadati</taxon>
        <taxon>Campylobacterota</taxon>
        <taxon>Epsilonproteobacteria</taxon>
        <taxon>Campylobacterales</taxon>
        <taxon>Helicobacteraceae</taxon>
        <taxon>Helicobacter</taxon>
    </lineage>
</organism>
<evidence type="ECO:0000256" key="6">
    <source>
        <dbReference type="RuleBase" id="RU000599"/>
    </source>
</evidence>
<evidence type="ECO:0000256" key="1">
    <source>
        <dbReference type="ARBA" id="ARBA00005047"/>
    </source>
</evidence>
<reference evidence="7 8" key="1">
    <citation type="submission" date="2023-01" db="EMBL/GenBank/DDBJ databases">
        <title>Description of Helicobacter ibis sp. nov. isolated from faecal droppings of black-faced ibis (Theristicus melanopis).</title>
        <authorList>
            <person name="Lopez-Cantillo M."/>
            <person name="Vidal-Veuthey B."/>
            <person name="Mella A."/>
            <person name="De La Haba R."/>
            <person name="Collado L."/>
        </authorList>
    </citation>
    <scope>NUCLEOTIDE SEQUENCE [LARGE SCALE GENOMIC DNA]</scope>
    <source>
        <strain evidence="7 8">A82</strain>
    </source>
</reference>
<dbReference type="HAMAP" id="MF_00076">
    <property type="entry name" value="HisB"/>
    <property type="match status" value="1"/>
</dbReference>
<dbReference type="Pfam" id="PF00475">
    <property type="entry name" value="IGPD"/>
    <property type="match status" value="1"/>
</dbReference>
<comment type="catalytic activity">
    <reaction evidence="5 6">
        <text>D-erythro-1-(imidazol-4-yl)glycerol 3-phosphate = 3-(imidazol-4-yl)-2-oxopropyl phosphate + H2O</text>
        <dbReference type="Rhea" id="RHEA:11040"/>
        <dbReference type="ChEBI" id="CHEBI:15377"/>
        <dbReference type="ChEBI" id="CHEBI:57766"/>
        <dbReference type="ChEBI" id="CHEBI:58278"/>
        <dbReference type="EC" id="4.2.1.19"/>
    </reaction>
</comment>
<evidence type="ECO:0000256" key="2">
    <source>
        <dbReference type="ARBA" id="ARBA00022605"/>
    </source>
</evidence>
<evidence type="ECO:0000313" key="8">
    <source>
        <dbReference type="Proteomes" id="UP001210261"/>
    </source>
</evidence>
<sequence>MKELARKTKETSIEAKLLLYGSGTYNIDTNIGFFNHMLETLSKHARFDLELKCVGDIEVDFHHSVEDCGIVLGKLVHDSLFPIQNIERFGNASVVMDEACVECDLDVSNRGFLFFDLDLSGKVGSFDCELVEEFFRAFSMNAGLSVHIHKKRGKNNHHIIEATFKSFAVALRRACVISHNANIPSTKGIL</sequence>
<dbReference type="InterPro" id="IPR000807">
    <property type="entry name" value="ImidazoleglycerolP_deHydtase"/>
</dbReference>
<dbReference type="NCBIfam" id="NF002114">
    <property type="entry name" value="PRK00951.2-4"/>
    <property type="match status" value="1"/>
</dbReference>
<protein>
    <recommendedName>
        <fullName evidence="5 6">Imidazoleglycerol-phosphate dehydratase</fullName>
        <shortName evidence="5">IGPD</shortName>
        <ecNumber evidence="5 6">4.2.1.19</ecNumber>
    </recommendedName>
</protein>
<dbReference type="PANTHER" id="PTHR23133:SF2">
    <property type="entry name" value="IMIDAZOLEGLYCEROL-PHOSPHATE DEHYDRATASE"/>
    <property type="match status" value="1"/>
</dbReference>
<keyword evidence="5" id="KW-0963">Cytoplasm</keyword>